<reference evidence="1 2" key="1">
    <citation type="submission" date="2023-05" db="EMBL/GenBank/DDBJ databases">
        <title>B98-5 Cell Line De Novo Hybrid Assembly: An Optical Mapping Approach.</title>
        <authorList>
            <person name="Kananen K."/>
            <person name="Auerbach J.A."/>
            <person name="Kautto E."/>
            <person name="Blachly J.S."/>
        </authorList>
    </citation>
    <scope>NUCLEOTIDE SEQUENCE [LARGE SCALE GENOMIC DNA]</scope>
    <source>
        <strain evidence="1">B95-8</strain>
        <tissue evidence="1">Cell line</tissue>
    </source>
</reference>
<dbReference type="Proteomes" id="UP001266305">
    <property type="component" value="Unassembled WGS sequence"/>
</dbReference>
<sequence>MPFIFQKKPKEDIVISVRCTHRHPFCFFRRDGPGFPVGLLHLSLDHIDTKGLCCVEHQDDTPALLLFNETNLVTLKEQQKNIGSLRK</sequence>
<name>A0ABQ9TX14_SAGOE</name>
<protein>
    <submittedName>
        <fullName evidence="1">Uncharacterized protein</fullName>
    </submittedName>
</protein>
<keyword evidence="2" id="KW-1185">Reference proteome</keyword>
<evidence type="ECO:0000313" key="1">
    <source>
        <dbReference type="EMBL" id="KAK2089324.1"/>
    </source>
</evidence>
<organism evidence="1 2">
    <name type="scientific">Saguinus oedipus</name>
    <name type="common">Cotton-top tamarin</name>
    <name type="synonym">Oedipomidas oedipus</name>
    <dbReference type="NCBI Taxonomy" id="9490"/>
    <lineage>
        <taxon>Eukaryota</taxon>
        <taxon>Metazoa</taxon>
        <taxon>Chordata</taxon>
        <taxon>Craniata</taxon>
        <taxon>Vertebrata</taxon>
        <taxon>Euteleostomi</taxon>
        <taxon>Mammalia</taxon>
        <taxon>Eutheria</taxon>
        <taxon>Euarchontoglires</taxon>
        <taxon>Primates</taxon>
        <taxon>Haplorrhini</taxon>
        <taxon>Platyrrhini</taxon>
        <taxon>Cebidae</taxon>
        <taxon>Callitrichinae</taxon>
        <taxon>Saguinus</taxon>
    </lineage>
</organism>
<evidence type="ECO:0000313" key="2">
    <source>
        <dbReference type="Proteomes" id="UP001266305"/>
    </source>
</evidence>
<dbReference type="EMBL" id="JASSZA010000018">
    <property type="protein sequence ID" value="KAK2089324.1"/>
    <property type="molecule type" value="Genomic_DNA"/>
</dbReference>
<accession>A0ABQ9TX14</accession>
<gene>
    <name evidence="1" type="ORF">P7K49_031990</name>
</gene>
<comment type="caution">
    <text evidence="1">The sequence shown here is derived from an EMBL/GenBank/DDBJ whole genome shotgun (WGS) entry which is preliminary data.</text>
</comment>
<proteinExistence type="predicted"/>